<evidence type="ECO:0000259" key="7">
    <source>
        <dbReference type="Pfam" id="PF00884"/>
    </source>
</evidence>
<dbReference type="InterPro" id="IPR050448">
    <property type="entry name" value="OpgB/LTA_synthase_biosynth"/>
</dbReference>
<evidence type="ECO:0000256" key="3">
    <source>
        <dbReference type="ARBA" id="ARBA00022692"/>
    </source>
</evidence>
<evidence type="ECO:0000256" key="4">
    <source>
        <dbReference type="ARBA" id="ARBA00022989"/>
    </source>
</evidence>
<reference evidence="8 9" key="1">
    <citation type="submission" date="2020-03" db="EMBL/GenBank/DDBJ databases">
        <title>Draft genome sequence of environmentally isolated violet-colored cultures.</title>
        <authorList>
            <person name="Wilson H.S."/>
        </authorList>
    </citation>
    <scope>NUCLEOTIDE SEQUENCE [LARGE SCALE GENOMIC DNA]</scope>
    <source>
        <strain evidence="8 9">HSC-16F04</strain>
    </source>
</reference>
<keyword evidence="5 6" id="KW-0472">Membrane</keyword>
<dbReference type="CDD" id="cd16015">
    <property type="entry name" value="LTA_synthase"/>
    <property type="match status" value="1"/>
</dbReference>
<dbReference type="InterPro" id="IPR017850">
    <property type="entry name" value="Alkaline_phosphatase_core_sf"/>
</dbReference>
<dbReference type="PANTHER" id="PTHR47371">
    <property type="entry name" value="LIPOTEICHOIC ACID SYNTHASE"/>
    <property type="match status" value="1"/>
</dbReference>
<sequence length="677" mass="75365">MSRSINNNSSLIRIVLAGLLVGLIPLSLVRLWTAALHGSTALLGEVDFWQALLMGFRFDLKIWAVVFLVFLLIALLFKRVLGPAGVMKLGRVYFALSLAIINLLAVSNHFYYGYYRSPFNPIVFGLFEDDTWVVLKTIWQDYSVIRILLGVSVLVFVQLKLWQKILAWAEVVPHPVRRRVRWPACAGLIVLLALFARGSLASQPLNPESFAVSSNRLLCDLVPNGPIALHAAWVERQEQIDIGSDVTAGLQGLGFASPVAAAQVLGWDVRTDDEVMAAMFRKTAQNDYLQQHPPHVVMSLMESWGMQAISRQAADNDMLGRMAKHTGEDYWFTHFASGRRGTHPSLENLLINTPLTPLTQGSFGSVSYASSAAKPYKDAGYRTILVFGGSGGWRRLQSAFSKQYFDDVLDMNNIKAAYPEASVADAGVHDEFLFRFAFDTLQKADAKGQKVMMFILSTTNHPPFVPSILPKHYVVKPINMAKFNDVTLPPAEAKLALQAFQYSSDALGGFIDQIKASGFADKTLLAASGDHHLRSFFKLKMNEDLHWLDRVPLYLRIPPAYRFKGKYKADKEGGHRDIFPTLYAHSLSGATYPGFGEDMLSVTWQGAGLGDFNDLYTPEGVAVGLDHSTWLHWNTAKDKLLPLENPPAALQKAVQTERARLALQDWMIRIQAVKKQL</sequence>
<feature type="transmembrane region" description="Helical" evidence="6">
    <location>
        <begin position="12"/>
        <end position="33"/>
    </location>
</feature>
<feature type="transmembrane region" description="Helical" evidence="6">
    <location>
        <begin position="93"/>
        <end position="112"/>
    </location>
</feature>
<evidence type="ECO:0000256" key="6">
    <source>
        <dbReference type="SAM" id="Phobius"/>
    </source>
</evidence>
<feature type="transmembrane region" description="Helical" evidence="6">
    <location>
        <begin position="180"/>
        <end position="200"/>
    </location>
</feature>
<organism evidence="8 9">
    <name type="scientific">Iodobacter violaceini</name>
    <dbReference type="NCBI Taxonomy" id="3044271"/>
    <lineage>
        <taxon>Bacteria</taxon>
        <taxon>Pseudomonadati</taxon>
        <taxon>Pseudomonadota</taxon>
        <taxon>Betaproteobacteria</taxon>
        <taxon>Neisseriales</taxon>
        <taxon>Chitinibacteraceae</taxon>
        <taxon>Iodobacter</taxon>
    </lineage>
</organism>
<dbReference type="PANTHER" id="PTHR47371:SF3">
    <property type="entry name" value="PHOSPHOGLYCEROL TRANSFERASE I"/>
    <property type="match status" value="1"/>
</dbReference>
<feature type="transmembrane region" description="Helical" evidence="6">
    <location>
        <begin position="142"/>
        <end position="159"/>
    </location>
</feature>
<name>A0ABX0KR60_9NEIS</name>
<keyword evidence="2" id="KW-1003">Cell membrane</keyword>
<comment type="caution">
    <text evidence="8">The sequence shown here is derived from an EMBL/GenBank/DDBJ whole genome shotgun (WGS) entry which is preliminary data.</text>
</comment>
<evidence type="ECO:0000313" key="8">
    <source>
        <dbReference type="EMBL" id="NHQ86402.1"/>
    </source>
</evidence>
<evidence type="ECO:0000256" key="1">
    <source>
        <dbReference type="ARBA" id="ARBA00004651"/>
    </source>
</evidence>
<protein>
    <submittedName>
        <fullName evidence="8">Sulfatase-like hydrolase/transferase</fullName>
    </submittedName>
</protein>
<keyword evidence="9" id="KW-1185">Reference proteome</keyword>
<gene>
    <name evidence="8" type="ORF">HA050_09775</name>
</gene>
<dbReference type="Pfam" id="PF00884">
    <property type="entry name" value="Sulfatase"/>
    <property type="match status" value="1"/>
</dbReference>
<dbReference type="InterPro" id="IPR000917">
    <property type="entry name" value="Sulfatase_N"/>
</dbReference>
<dbReference type="EMBL" id="JAAOLX010000004">
    <property type="protein sequence ID" value="NHQ86402.1"/>
    <property type="molecule type" value="Genomic_DNA"/>
</dbReference>
<dbReference type="Gene3D" id="3.40.720.10">
    <property type="entry name" value="Alkaline Phosphatase, subunit A"/>
    <property type="match status" value="1"/>
</dbReference>
<feature type="domain" description="Sulfatase N-terminal" evidence="7">
    <location>
        <begin position="294"/>
        <end position="585"/>
    </location>
</feature>
<feature type="transmembrane region" description="Helical" evidence="6">
    <location>
        <begin position="62"/>
        <end position="81"/>
    </location>
</feature>
<keyword evidence="3 6" id="KW-0812">Transmembrane</keyword>
<dbReference type="SUPFAM" id="SSF53649">
    <property type="entry name" value="Alkaline phosphatase-like"/>
    <property type="match status" value="1"/>
</dbReference>
<evidence type="ECO:0000256" key="5">
    <source>
        <dbReference type="ARBA" id="ARBA00023136"/>
    </source>
</evidence>
<proteinExistence type="predicted"/>
<dbReference type="Proteomes" id="UP000712570">
    <property type="component" value="Unassembled WGS sequence"/>
</dbReference>
<evidence type="ECO:0000256" key="2">
    <source>
        <dbReference type="ARBA" id="ARBA00022475"/>
    </source>
</evidence>
<evidence type="ECO:0000313" key="9">
    <source>
        <dbReference type="Proteomes" id="UP000712570"/>
    </source>
</evidence>
<accession>A0ABX0KR60</accession>
<dbReference type="RefSeq" id="WP_166825176.1">
    <property type="nucleotide sequence ID" value="NZ_JAAOLX010000004.1"/>
</dbReference>
<comment type="subcellular location">
    <subcellularLocation>
        <location evidence="1">Cell membrane</location>
        <topology evidence="1">Multi-pass membrane protein</topology>
    </subcellularLocation>
</comment>
<keyword evidence="4 6" id="KW-1133">Transmembrane helix</keyword>